<keyword evidence="18" id="KW-0132">Cell division</keyword>
<evidence type="ECO:0000256" key="1">
    <source>
        <dbReference type="ARBA" id="ARBA00004141"/>
    </source>
</evidence>
<feature type="transmembrane region" description="Helical" evidence="17">
    <location>
        <begin position="322"/>
        <end position="349"/>
    </location>
</feature>
<evidence type="ECO:0000256" key="3">
    <source>
        <dbReference type="ARBA" id="ARBA00022679"/>
    </source>
</evidence>
<feature type="transmembrane region" description="Helical" evidence="17">
    <location>
        <begin position="180"/>
        <end position="197"/>
    </location>
</feature>
<evidence type="ECO:0000256" key="16">
    <source>
        <dbReference type="ARBA" id="ARBA00049966"/>
    </source>
</evidence>
<evidence type="ECO:0000256" key="5">
    <source>
        <dbReference type="ARBA" id="ARBA00022960"/>
    </source>
</evidence>
<dbReference type="GO" id="GO:0015648">
    <property type="term" value="F:lipid-linked peptidoglycan transporter activity"/>
    <property type="evidence" value="ECO:0007669"/>
    <property type="project" value="TreeGrafter"/>
</dbReference>
<gene>
    <name evidence="18" type="ORF">HXL70_03680</name>
</gene>
<evidence type="ECO:0000256" key="10">
    <source>
        <dbReference type="ARBA" id="ARBA00033270"/>
    </source>
</evidence>
<evidence type="ECO:0000256" key="14">
    <source>
        <dbReference type="ARBA" id="ARBA00044770"/>
    </source>
</evidence>
<dbReference type="GO" id="GO:0032153">
    <property type="term" value="C:cell division site"/>
    <property type="evidence" value="ECO:0007669"/>
    <property type="project" value="TreeGrafter"/>
</dbReference>
<evidence type="ECO:0000256" key="9">
    <source>
        <dbReference type="ARBA" id="ARBA00032370"/>
    </source>
</evidence>
<feature type="transmembrane region" description="Helical" evidence="17">
    <location>
        <begin position="355"/>
        <end position="380"/>
    </location>
</feature>
<keyword evidence="3" id="KW-0808">Transferase</keyword>
<evidence type="ECO:0000256" key="4">
    <source>
        <dbReference type="ARBA" id="ARBA00022692"/>
    </source>
</evidence>
<keyword evidence="5" id="KW-0133">Cell shape</keyword>
<keyword evidence="7 17" id="KW-1133">Transmembrane helix</keyword>
<evidence type="ECO:0000313" key="18">
    <source>
        <dbReference type="EMBL" id="MBF1129130.1"/>
    </source>
</evidence>
<feature type="transmembrane region" description="Helical" evidence="17">
    <location>
        <begin position="75"/>
        <end position="94"/>
    </location>
</feature>
<evidence type="ECO:0000256" key="8">
    <source>
        <dbReference type="ARBA" id="ARBA00023136"/>
    </source>
</evidence>
<evidence type="ECO:0000256" key="2">
    <source>
        <dbReference type="ARBA" id="ARBA00022676"/>
    </source>
</evidence>
<keyword evidence="6" id="KW-0573">Peptidoglycan synthesis</keyword>
<evidence type="ECO:0000256" key="6">
    <source>
        <dbReference type="ARBA" id="ARBA00022984"/>
    </source>
</evidence>
<dbReference type="EC" id="2.4.99.28" evidence="14"/>
<evidence type="ECO:0000256" key="7">
    <source>
        <dbReference type="ARBA" id="ARBA00022989"/>
    </source>
</evidence>
<evidence type="ECO:0000313" key="19">
    <source>
        <dbReference type="Proteomes" id="UP000757890"/>
    </source>
</evidence>
<dbReference type="PANTHER" id="PTHR30474">
    <property type="entry name" value="CELL CYCLE PROTEIN"/>
    <property type="match status" value="1"/>
</dbReference>
<protein>
    <recommendedName>
        <fullName evidence="12">Probable peptidoglycan glycosyltransferase FtsW</fullName>
        <ecNumber evidence="14">2.4.99.28</ecNumber>
    </recommendedName>
    <alternativeName>
        <fullName evidence="13">Cell division protein FtsW</fullName>
    </alternativeName>
    <alternativeName>
        <fullName evidence="10">Cell wall polymerase</fullName>
    </alternativeName>
    <alternativeName>
        <fullName evidence="9">Peptidoglycan polymerase</fullName>
    </alternativeName>
</protein>
<keyword evidence="8 17" id="KW-0472">Membrane</keyword>
<feature type="transmembrane region" description="Helical" evidence="17">
    <location>
        <begin position="45"/>
        <end position="63"/>
    </location>
</feature>
<dbReference type="PROSITE" id="PS51257">
    <property type="entry name" value="PROKAR_LIPOPROTEIN"/>
    <property type="match status" value="1"/>
</dbReference>
<dbReference type="GO" id="GO:0008360">
    <property type="term" value="P:regulation of cell shape"/>
    <property type="evidence" value="ECO:0007669"/>
    <property type="project" value="UniProtKB-KW"/>
</dbReference>
<evidence type="ECO:0000256" key="11">
    <source>
        <dbReference type="ARBA" id="ARBA00038053"/>
    </source>
</evidence>
<comment type="subcellular location">
    <subcellularLocation>
        <location evidence="1">Membrane</location>
        <topology evidence="1">Multi-pass membrane protein</topology>
    </subcellularLocation>
</comment>
<dbReference type="GO" id="GO:0005886">
    <property type="term" value="C:plasma membrane"/>
    <property type="evidence" value="ECO:0007669"/>
    <property type="project" value="TreeGrafter"/>
</dbReference>
<keyword evidence="18" id="KW-0131">Cell cycle</keyword>
<comment type="catalytic activity">
    <reaction evidence="15">
        <text>[GlcNAc-(1-&gt;4)-Mur2Ac(oyl-L-Ala-gamma-D-Glu-L-Lys-D-Ala-D-Ala)](n)-di-trans,octa-cis-undecaprenyl diphosphate + beta-D-GlcNAc-(1-&gt;4)-Mur2Ac(oyl-L-Ala-gamma-D-Glu-L-Lys-D-Ala-D-Ala)-di-trans,octa-cis-undecaprenyl diphosphate = [GlcNAc-(1-&gt;4)-Mur2Ac(oyl-L-Ala-gamma-D-Glu-L-Lys-D-Ala-D-Ala)](n+1)-di-trans,octa-cis-undecaprenyl diphosphate + di-trans,octa-cis-undecaprenyl diphosphate + H(+)</text>
        <dbReference type="Rhea" id="RHEA:23708"/>
        <dbReference type="Rhea" id="RHEA-COMP:9602"/>
        <dbReference type="Rhea" id="RHEA-COMP:9603"/>
        <dbReference type="ChEBI" id="CHEBI:15378"/>
        <dbReference type="ChEBI" id="CHEBI:58405"/>
        <dbReference type="ChEBI" id="CHEBI:60033"/>
        <dbReference type="ChEBI" id="CHEBI:78435"/>
        <dbReference type="EC" id="2.4.99.28"/>
    </reaction>
</comment>
<feature type="transmembrane region" description="Helical" evidence="17">
    <location>
        <begin position="289"/>
        <end position="310"/>
    </location>
</feature>
<dbReference type="GO" id="GO:0008955">
    <property type="term" value="F:peptidoglycan glycosyltransferase activity"/>
    <property type="evidence" value="ECO:0007669"/>
    <property type="project" value="UniProtKB-EC"/>
</dbReference>
<dbReference type="InterPro" id="IPR001182">
    <property type="entry name" value="FtsW/RodA"/>
</dbReference>
<dbReference type="PANTHER" id="PTHR30474:SF2">
    <property type="entry name" value="PEPTIDOGLYCAN GLYCOSYLTRANSFERASE FTSW-RELATED"/>
    <property type="match status" value="1"/>
</dbReference>
<reference evidence="18" key="1">
    <citation type="submission" date="2020-04" db="EMBL/GenBank/DDBJ databases">
        <title>Deep metagenomics examines the oral microbiome during advanced dental caries in children, revealing novel taxa and co-occurrences with host molecules.</title>
        <authorList>
            <person name="Baker J.L."/>
            <person name="Morton J.T."/>
            <person name="Dinis M."/>
            <person name="Alvarez R."/>
            <person name="Tran N.C."/>
            <person name="Knight R."/>
            <person name="Edlund A."/>
        </authorList>
    </citation>
    <scope>NUCLEOTIDE SEQUENCE</scope>
    <source>
        <strain evidence="18">JCVI_32_bin.14</strain>
    </source>
</reference>
<feature type="transmembrane region" description="Helical" evidence="17">
    <location>
        <begin position="204"/>
        <end position="224"/>
    </location>
</feature>
<accession>A0A930BA06</accession>
<dbReference type="Proteomes" id="UP000757890">
    <property type="component" value="Unassembled WGS sequence"/>
</dbReference>
<dbReference type="GO" id="GO:0009252">
    <property type="term" value="P:peptidoglycan biosynthetic process"/>
    <property type="evidence" value="ECO:0007669"/>
    <property type="project" value="UniProtKB-KW"/>
</dbReference>
<comment type="caution">
    <text evidence="18">The sequence shown here is derived from an EMBL/GenBank/DDBJ whole genome shotgun (WGS) entry which is preliminary data.</text>
</comment>
<keyword evidence="2" id="KW-0328">Glycosyltransferase</keyword>
<dbReference type="EMBL" id="JABZMK010000011">
    <property type="protein sequence ID" value="MBF1129130.1"/>
    <property type="molecule type" value="Genomic_DNA"/>
</dbReference>
<feature type="transmembrane region" description="Helical" evidence="17">
    <location>
        <begin position="156"/>
        <end position="174"/>
    </location>
</feature>
<proteinExistence type="inferred from homology"/>
<evidence type="ECO:0000256" key="12">
    <source>
        <dbReference type="ARBA" id="ARBA00041185"/>
    </source>
</evidence>
<evidence type="ECO:0000256" key="13">
    <source>
        <dbReference type="ARBA" id="ARBA00041418"/>
    </source>
</evidence>
<evidence type="ECO:0000256" key="15">
    <source>
        <dbReference type="ARBA" id="ARBA00049902"/>
    </source>
</evidence>
<evidence type="ECO:0000256" key="17">
    <source>
        <dbReference type="SAM" id="Phobius"/>
    </source>
</evidence>
<name>A0A930BA06_9FIRM</name>
<dbReference type="GO" id="GO:0051301">
    <property type="term" value="P:cell division"/>
    <property type="evidence" value="ECO:0007669"/>
    <property type="project" value="UniProtKB-KW"/>
</dbReference>
<sequence>MKYVPDSLRWLIAITGVLIVIGCLNIYSSTYYMDIYDGGSAYKHISNHILFLLGGIFAAWIAVKLGTNKIRQGAWLWFIAVFLLLILVKFAGISVNGANRWIMLGPMSLQPSELAKVAGIIWTAAFLAKRINNKEPITVFYGILNRPVGKRRKRRGLVHHFLPILCPAVLATIVLLQPDMGTAAIILFFPGLLYILAGMPFLEILAGIVTAVCLGGYLAVVSAYRAERMAILWDPFADPLGAGYQIVRSLTAVGSGGFWGQGPGEGVYKFLYLPEQHTDFAYAVFSQEFGFIGSVVVMCLFMGFLMCGFSCARQLKQPYESLLVYGLTLLISVQGIINMAMVIGCFPVTGIPLPFISYGGTSLLTNVISVGLIWGAVISGREKSDIEERRRMIKAMEGQLAPSGRKSFNHF</sequence>
<dbReference type="Pfam" id="PF01098">
    <property type="entry name" value="FTSW_RODA_SPOVE"/>
    <property type="match status" value="1"/>
</dbReference>
<dbReference type="AlphaFoldDB" id="A0A930BA06"/>
<comment type="function">
    <text evidence="16">Peptidoglycan polymerase that is essential for cell division.</text>
</comment>
<feature type="transmembrane region" description="Helical" evidence="17">
    <location>
        <begin position="12"/>
        <end position="33"/>
    </location>
</feature>
<organism evidence="18 19">
    <name type="scientific">Dialister invisus</name>
    <dbReference type="NCBI Taxonomy" id="218538"/>
    <lineage>
        <taxon>Bacteria</taxon>
        <taxon>Bacillati</taxon>
        <taxon>Bacillota</taxon>
        <taxon>Negativicutes</taxon>
        <taxon>Veillonellales</taxon>
        <taxon>Veillonellaceae</taxon>
        <taxon>Dialister</taxon>
    </lineage>
</organism>
<keyword evidence="4 17" id="KW-0812">Transmembrane</keyword>
<comment type="similarity">
    <text evidence="11">Belongs to the SEDS family. FtsW subfamily.</text>
</comment>